<sequence length="482" mass="55483">MTATAALMAELEKESIHIALLQEPYYNVKTKRKATAALMAELEKENIHIALLQEPYYNIMVRNYKRVNWKKFGEGLKSDLEEFCTGHYSSTEDIEEDVLKLGQIIKARVDNDIPETVFLPKRNKWWTEALSSLKKEIKRKRRKRAITKHLEEKYDQMIKEAKKEAWMKFMDSSKGLNDAMIRYRILCKSRSSRTLQPILKENTSDYTESQEESASALIQATYPSLPPDDRPEHGHIRTIVRDVLQKDTINDVPDITEEEIRMAFSRTKTNNSILLKDQFWTSNARAQAIEQATKASSHCDSAELILFTDASKHGPDTPTGVAVVEERRGHHEEIPSNFSHFILVDDEYVDYNSLQSRKKHGKRSNLSDTNVSYLYRALNKAASLSERVLFSSFSEIRFSEDYEEKCEESDDSNSNSGKRVIGRQMETFIVKIVLEIFIWQVIALETLEPIRGLHISALVLDSAAWHLVIQLVSPLVKPRVKN</sequence>
<reference evidence="1" key="1">
    <citation type="submission" date="2020-11" db="EMBL/GenBank/DDBJ databases">
        <authorList>
            <person name="Tran Van P."/>
        </authorList>
    </citation>
    <scope>NUCLEOTIDE SEQUENCE</scope>
</reference>
<name>A0A7R8WDB8_9CRUS</name>
<evidence type="ECO:0000313" key="1">
    <source>
        <dbReference type="EMBL" id="CAD7226808.1"/>
    </source>
</evidence>
<gene>
    <name evidence="1" type="ORF">CTOB1V02_LOCUS4722</name>
</gene>
<dbReference type="AlphaFoldDB" id="A0A7R8WDB8"/>
<accession>A0A7R8WDB8</accession>
<protein>
    <submittedName>
        <fullName evidence="1">Uncharacterized protein</fullName>
    </submittedName>
</protein>
<proteinExistence type="predicted"/>
<dbReference type="EMBL" id="OB660940">
    <property type="protein sequence ID" value="CAD7226808.1"/>
    <property type="molecule type" value="Genomic_DNA"/>
</dbReference>
<organism evidence="1">
    <name type="scientific">Cyprideis torosa</name>
    <dbReference type="NCBI Taxonomy" id="163714"/>
    <lineage>
        <taxon>Eukaryota</taxon>
        <taxon>Metazoa</taxon>
        <taxon>Ecdysozoa</taxon>
        <taxon>Arthropoda</taxon>
        <taxon>Crustacea</taxon>
        <taxon>Oligostraca</taxon>
        <taxon>Ostracoda</taxon>
        <taxon>Podocopa</taxon>
        <taxon>Podocopida</taxon>
        <taxon>Cytherocopina</taxon>
        <taxon>Cytheroidea</taxon>
        <taxon>Cytherideidae</taxon>
        <taxon>Cyprideis</taxon>
    </lineage>
</organism>